<dbReference type="GO" id="GO:0005576">
    <property type="term" value="C:extracellular region"/>
    <property type="evidence" value="ECO:0007669"/>
    <property type="project" value="UniProtKB-SubCell"/>
</dbReference>
<organism evidence="8 9">
    <name type="scientific">Steinernema hermaphroditum</name>
    <dbReference type="NCBI Taxonomy" id="289476"/>
    <lineage>
        <taxon>Eukaryota</taxon>
        <taxon>Metazoa</taxon>
        <taxon>Ecdysozoa</taxon>
        <taxon>Nematoda</taxon>
        <taxon>Chromadorea</taxon>
        <taxon>Rhabditida</taxon>
        <taxon>Tylenchina</taxon>
        <taxon>Panagrolaimomorpha</taxon>
        <taxon>Strongyloidoidea</taxon>
        <taxon>Steinernematidae</taxon>
        <taxon>Steinernema</taxon>
    </lineage>
</organism>
<evidence type="ECO:0000256" key="2">
    <source>
        <dbReference type="ARBA" id="ARBA00006356"/>
    </source>
</evidence>
<keyword evidence="9" id="KW-1185">Reference proteome</keyword>
<keyword evidence="7" id="KW-0812">Transmembrane</keyword>
<dbReference type="Pfam" id="PF01581">
    <property type="entry name" value="FARP"/>
    <property type="match status" value="4"/>
</dbReference>
<gene>
    <name evidence="8" type="ORF">QR680_001845</name>
</gene>
<comment type="caution">
    <text evidence="8">The sequence shown here is derived from an EMBL/GenBank/DDBJ whole genome shotgun (WGS) entry which is preliminary data.</text>
</comment>
<name>A0AA39LGV2_9BILA</name>
<feature type="transmembrane region" description="Helical" evidence="7">
    <location>
        <begin position="12"/>
        <end position="31"/>
    </location>
</feature>
<proteinExistence type="inferred from homology"/>
<accession>A0AA39LGV2</accession>
<dbReference type="PANTHER" id="PTHR20986">
    <property type="entry name" value="FMRFAMIDE-RELATED PEPTIDES"/>
    <property type="match status" value="1"/>
</dbReference>
<keyword evidence="7" id="KW-0472">Membrane</keyword>
<evidence type="ECO:0000313" key="9">
    <source>
        <dbReference type="Proteomes" id="UP001175271"/>
    </source>
</evidence>
<evidence type="ECO:0000256" key="4">
    <source>
        <dbReference type="ARBA" id="ARBA00022685"/>
    </source>
</evidence>
<comment type="similarity">
    <text evidence="2">Belongs to the FARP (FMRFamide related peptide) family.</text>
</comment>
<evidence type="ECO:0000313" key="8">
    <source>
        <dbReference type="EMBL" id="KAK0396768.1"/>
    </source>
</evidence>
<keyword evidence="5" id="KW-0027">Amidation</keyword>
<sequence length="262" mass="29725">MVPYSSSASSQSHMTLTAFNYFLVFILLANLSQFGSCYEGKTHYAPQESAPFGLQVKRFRTEPIRFGKRGQREPIRFGKRTHRLSLNIPHRLAARAAMSVRGFALTLLLFQLLSAVVQSKQGSNNELDQEENDDVRYLLSVVDEWPELQGLNKQRTIRSPLGTMRFGKRANLGTMRFGKRDPLGTMRFGKRDPLGTMRFGKRTPLGTMRFGKRVPLGTMRFGKRNPLGTMRFGKRSVTLGTMRFGKRATEEQSSGLYANDEM</sequence>
<dbReference type="InterPro" id="IPR002544">
    <property type="entry name" value="FMRFamid-related_peptide-like"/>
</dbReference>
<evidence type="ECO:0000256" key="7">
    <source>
        <dbReference type="SAM" id="Phobius"/>
    </source>
</evidence>
<reference evidence="8" key="1">
    <citation type="submission" date="2023-06" db="EMBL/GenBank/DDBJ databases">
        <title>Genomic analysis of the entomopathogenic nematode Steinernema hermaphroditum.</title>
        <authorList>
            <person name="Schwarz E.M."/>
            <person name="Heppert J.K."/>
            <person name="Baniya A."/>
            <person name="Schwartz H.T."/>
            <person name="Tan C.-H."/>
            <person name="Antoshechkin I."/>
            <person name="Sternberg P.W."/>
            <person name="Goodrich-Blair H."/>
            <person name="Dillman A.R."/>
        </authorList>
    </citation>
    <scope>NUCLEOTIDE SEQUENCE</scope>
    <source>
        <strain evidence="8">PS9179</strain>
        <tissue evidence="8">Whole animal</tissue>
    </source>
</reference>
<evidence type="ECO:0000256" key="6">
    <source>
        <dbReference type="ARBA" id="ARBA00023320"/>
    </source>
</evidence>
<dbReference type="GO" id="GO:0007218">
    <property type="term" value="P:neuropeptide signaling pathway"/>
    <property type="evidence" value="ECO:0007669"/>
    <property type="project" value="UniProtKB-KW"/>
</dbReference>
<dbReference type="AlphaFoldDB" id="A0AA39LGV2"/>
<keyword evidence="3" id="KW-0964">Secreted</keyword>
<keyword evidence="7" id="KW-1133">Transmembrane helix</keyword>
<evidence type="ECO:0000256" key="5">
    <source>
        <dbReference type="ARBA" id="ARBA00022815"/>
    </source>
</evidence>
<protein>
    <submittedName>
        <fullName evidence="8">Uncharacterized protein</fullName>
    </submittedName>
</protein>
<keyword evidence="4" id="KW-0165">Cleavage on pair of basic residues</keyword>
<dbReference type="PANTHER" id="PTHR20986:SF19">
    <property type="entry name" value="FMRFAMIDE-LIKE NEUROPEPTIDES 3"/>
    <property type="match status" value="1"/>
</dbReference>
<comment type="subcellular location">
    <subcellularLocation>
        <location evidence="1">Secreted</location>
    </subcellularLocation>
</comment>
<evidence type="ECO:0000256" key="1">
    <source>
        <dbReference type="ARBA" id="ARBA00004613"/>
    </source>
</evidence>
<dbReference type="Proteomes" id="UP001175271">
    <property type="component" value="Unassembled WGS sequence"/>
</dbReference>
<dbReference type="EMBL" id="JAUCMV010000005">
    <property type="protein sequence ID" value="KAK0396768.1"/>
    <property type="molecule type" value="Genomic_DNA"/>
</dbReference>
<evidence type="ECO:0000256" key="3">
    <source>
        <dbReference type="ARBA" id="ARBA00022525"/>
    </source>
</evidence>
<keyword evidence="6" id="KW-0527">Neuropeptide</keyword>
<dbReference type="InterPro" id="IPR051041">
    <property type="entry name" value="FMRFamide-related_np"/>
</dbReference>